<gene>
    <name evidence="1" type="ORF">B0J13DRAFT_140877</name>
</gene>
<comment type="caution">
    <text evidence="1">The sequence shown here is derived from an EMBL/GenBank/DDBJ whole genome shotgun (WGS) entry which is preliminary data.</text>
</comment>
<evidence type="ECO:0000313" key="2">
    <source>
        <dbReference type="Proteomes" id="UP000717696"/>
    </source>
</evidence>
<keyword evidence="2" id="KW-1185">Reference proteome</keyword>
<dbReference type="PROSITE" id="PS51257">
    <property type="entry name" value="PROKAR_LIPOPROTEIN"/>
    <property type="match status" value="1"/>
</dbReference>
<dbReference type="Proteomes" id="UP000717696">
    <property type="component" value="Unassembled WGS sequence"/>
</dbReference>
<name>A0A9P9E461_9HYPO</name>
<organism evidence="1 2">
    <name type="scientific">Dactylonectria estremocensis</name>
    <dbReference type="NCBI Taxonomy" id="1079267"/>
    <lineage>
        <taxon>Eukaryota</taxon>
        <taxon>Fungi</taxon>
        <taxon>Dikarya</taxon>
        <taxon>Ascomycota</taxon>
        <taxon>Pezizomycotina</taxon>
        <taxon>Sordariomycetes</taxon>
        <taxon>Hypocreomycetidae</taxon>
        <taxon>Hypocreales</taxon>
        <taxon>Nectriaceae</taxon>
        <taxon>Dactylonectria</taxon>
    </lineage>
</organism>
<evidence type="ECO:0000313" key="1">
    <source>
        <dbReference type="EMBL" id="KAH7129641.1"/>
    </source>
</evidence>
<protein>
    <submittedName>
        <fullName evidence="1">Uncharacterized protein</fullName>
    </submittedName>
</protein>
<sequence length="164" mass="17810">MIKSSKCHASFPTVAAMQRTTISTGVPALTSSFSCSSTDLSWSPNSDQNCSPFRSNEDVPLLIAILVVLHLCSCQAFPGPPFLLFTEFARRLYVSGTVGGTARNCPSRPVLSSIFAACTVIDDLQRMLLMSTHGCLPAHISCRSSIQFLHSSRMCRTVCDPRPH</sequence>
<accession>A0A9P9E461</accession>
<dbReference type="AlphaFoldDB" id="A0A9P9E461"/>
<reference evidence="1" key="1">
    <citation type="journal article" date="2021" name="Nat. Commun.">
        <title>Genetic determinants of endophytism in the Arabidopsis root mycobiome.</title>
        <authorList>
            <person name="Mesny F."/>
            <person name="Miyauchi S."/>
            <person name="Thiergart T."/>
            <person name="Pickel B."/>
            <person name="Atanasova L."/>
            <person name="Karlsson M."/>
            <person name="Huettel B."/>
            <person name="Barry K.W."/>
            <person name="Haridas S."/>
            <person name="Chen C."/>
            <person name="Bauer D."/>
            <person name="Andreopoulos W."/>
            <person name="Pangilinan J."/>
            <person name="LaButti K."/>
            <person name="Riley R."/>
            <person name="Lipzen A."/>
            <person name="Clum A."/>
            <person name="Drula E."/>
            <person name="Henrissat B."/>
            <person name="Kohler A."/>
            <person name="Grigoriev I.V."/>
            <person name="Martin F.M."/>
            <person name="Hacquard S."/>
        </authorList>
    </citation>
    <scope>NUCLEOTIDE SEQUENCE</scope>
    <source>
        <strain evidence="1">MPI-CAGE-AT-0021</strain>
    </source>
</reference>
<dbReference type="EMBL" id="JAGMUU010000021">
    <property type="protein sequence ID" value="KAH7129641.1"/>
    <property type="molecule type" value="Genomic_DNA"/>
</dbReference>
<proteinExistence type="predicted"/>